<evidence type="ECO:0000256" key="1">
    <source>
        <dbReference type="SAM" id="MobiDB-lite"/>
    </source>
</evidence>
<accession>A0A9W7Y2P1</accession>
<dbReference type="OrthoDB" id="5594922at2759"/>
<organism evidence="3 4">
    <name type="scientific">Coemansia erecta</name>
    <dbReference type="NCBI Taxonomy" id="147472"/>
    <lineage>
        <taxon>Eukaryota</taxon>
        <taxon>Fungi</taxon>
        <taxon>Fungi incertae sedis</taxon>
        <taxon>Zoopagomycota</taxon>
        <taxon>Kickxellomycotina</taxon>
        <taxon>Kickxellomycetes</taxon>
        <taxon>Kickxellales</taxon>
        <taxon>Kickxellaceae</taxon>
        <taxon>Coemansia</taxon>
    </lineage>
</organism>
<proteinExistence type="predicted"/>
<evidence type="ECO:0000256" key="2">
    <source>
        <dbReference type="SAM" id="Phobius"/>
    </source>
</evidence>
<keyword evidence="2" id="KW-0472">Membrane</keyword>
<gene>
    <name evidence="3" type="ORF">LPJ53_003174</name>
</gene>
<dbReference type="Proteomes" id="UP001149813">
    <property type="component" value="Unassembled WGS sequence"/>
</dbReference>
<comment type="caution">
    <text evidence="3">The sequence shown here is derived from an EMBL/GenBank/DDBJ whole genome shotgun (WGS) entry which is preliminary data.</text>
</comment>
<feature type="transmembrane region" description="Helical" evidence="2">
    <location>
        <begin position="12"/>
        <end position="29"/>
    </location>
</feature>
<dbReference type="EMBL" id="JANBOJ010000113">
    <property type="protein sequence ID" value="KAJ1722415.1"/>
    <property type="molecule type" value="Genomic_DNA"/>
</dbReference>
<evidence type="ECO:0000313" key="3">
    <source>
        <dbReference type="EMBL" id="KAJ1722415.1"/>
    </source>
</evidence>
<evidence type="ECO:0000313" key="4">
    <source>
        <dbReference type="Proteomes" id="UP001149813"/>
    </source>
</evidence>
<keyword evidence="2" id="KW-1133">Transmembrane helix</keyword>
<sequence>MLKEDESKMGDNVVVVRISWAMIVLAILISDRVTDYYFDTMADNQANCALAIITFVFIGLFCISIFVFKPQICPELKDIRKKNKLNWICLSCGPSQALRQLARSAHKSAPTGHTDPYALQTTSTPHPSLPPVAQKLRQKIQSNPHIKQLTSGARKCLFSSTHLPRDLLIRIKCKLDPRGPQKLARLLCIDELESYSRATGKSAYLPLSARGLHAALRDPTSRRAVAELGWPRGDIVEHCARVLRLRVIAGLHRARIQMLLHSRQGASEQPLVPLPPPSGQGSASGVSRLDAIRAEVRDRVRRQDAQWAEASPFIVLTDYTPHAAYTVDAVLPAAGLQCILRVPRSPLGARLSPSSEADARTVFAALLQQQQVQRAQPGDGVQVPSEVLDQSGGSWIGHVVGGSPEPVSEPTFTQDALVVLYACLARLTPESMSIAGDAHTLSKRKARRLEKKKVREASEPNVSDTLMKDAAVLTAQAEIAYGYSLERPGSPLAAPDGWDQKTVPVYDADAIFGHDVAATVVNWLLLSPATTDASHYVGVVALPCTVDLAAQLHRLSVYLEKLQ</sequence>
<protein>
    <submittedName>
        <fullName evidence="3">Uncharacterized protein</fullName>
    </submittedName>
</protein>
<keyword evidence="4" id="KW-1185">Reference proteome</keyword>
<dbReference type="AlphaFoldDB" id="A0A9W7Y2P1"/>
<feature type="region of interest" description="Disordered" evidence="1">
    <location>
        <begin position="267"/>
        <end position="286"/>
    </location>
</feature>
<keyword evidence="2" id="KW-0812">Transmembrane</keyword>
<name>A0A9W7Y2P1_9FUNG</name>
<feature type="transmembrane region" description="Helical" evidence="2">
    <location>
        <begin position="49"/>
        <end position="68"/>
    </location>
</feature>
<reference evidence="3" key="1">
    <citation type="submission" date="2022-07" db="EMBL/GenBank/DDBJ databases">
        <title>Phylogenomic reconstructions and comparative analyses of Kickxellomycotina fungi.</title>
        <authorList>
            <person name="Reynolds N.K."/>
            <person name="Stajich J.E."/>
            <person name="Barry K."/>
            <person name="Grigoriev I.V."/>
            <person name="Crous P."/>
            <person name="Smith M.E."/>
        </authorList>
    </citation>
    <scope>NUCLEOTIDE SEQUENCE</scope>
    <source>
        <strain evidence="3">NBRC 32514</strain>
    </source>
</reference>
<feature type="region of interest" description="Disordered" evidence="1">
    <location>
        <begin position="103"/>
        <end position="126"/>
    </location>
</feature>